<keyword evidence="9" id="KW-0902">Two-component regulatory system</keyword>
<proteinExistence type="predicted"/>
<feature type="domain" description="Histidine kinase" evidence="12">
    <location>
        <begin position="234"/>
        <end position="450"/>
    </location>
</feature>
<dbReference type="InterPro" id="IPR050428">
    <property type="entry name" value="TCS_sensor_his_kinase"/>
</dbReference>
<accession>A0ABT8J2X8</accession>
<protein>
    <recommendedName>
        <fullName evidence="3">histidine kinase</fullName>
        <ecNumber evidence="3">2.7.13.3</ecNumber>
    </recommendedName>
</protein>
<dbReference type="PRINTS" id="PR00344">
    <property type="entry name" value="BCTRLSENSOR"/>
</dbReference>
<evidence type="ECO:0000256" key="8">
    <source>
        <dbReference type="ARBA" id="ARBA00022989"/>
    </source>
</evidence>
<dbReference type="Gene3D" id="3.30.565.10">
    <property type="entry name" value="Histidine kinase-like ATPase, C-terminal domain"/>
    <property type="match status" value="1"/>
</dbReference>
<keyword evidence="7 14" id="KW-0418">Kinase</keyword>
<keyword evidence="15" id="KW-1185">Reference proteome</keyword>
<dbReference type="CDD" id="cd00075">
    <property type="entry name" value="HATPase"/>
    <property type="match status" value="1"/>
</dbReference>
<comment type="catalytic activity">
    <reaction evidence="1">
        <text>ATP + protein L-histidine = ADP + protein N-phospho-L-histidine.</text>
        <dbReference type="EC" id="2.7.13.3"/>
    </reaction>
</comment>
<name>A0ABT8J2X8_9MICO</name>
<dbReference type="Pfam" id="PF00672">
    <property type="entry name" value="HAMP"/>
    <property type="match status" value="1"/>
</dbReference>
<dbReference type="SUPFAM" id="SSF47384">
    <property type="entry name" value="Homodimeric domain of signal transducing histidine kinase"/>
    <property type="match status" value="1"/>
</dbReference>
<comment type="subcellular location">
    <subcellularLocation>
        <location evidence="2">Cell membrane</location>
    </subcellularLocation>
</comment>
<evidence type="ECO:0000256" key="3">
    <source>
        <dbReference type="ARBA" id="ARBA00012438"/>
    </source>
</evidence>
<dbReference type="EC" id="2.7.13.3" evidence="3"/>
<evidence type="ECO:0000256" key="1">
    <source>
        <dbReference type="ARBA" id="ARBA00000085"/>
    </source>
</evidence>
<organism evidence="14 15">
    <name type="scientific">Leifsonia virtsii</name>
    <dbReference type="NCBI Taxonomy" id="3035915"/>
    <lineage>
        <taxon>Bacteria</taxon>
        <taxon>Bacillati</taxon>
        <taxon>Actinomycetota</taxon>
        <taxon>Actinomycetes</taxon>
        <taxon>Micrococcales</taxon>
        <taxon>Microbacteriaceae</taxon>
        <taxon>Leifsonia</taxon>
    </lineage>
</organism>
<evidence type="ECO:0000256" key="9">
    <source>
        <dbReference type="ARBA" id="ARBA00023012"/>
    </source>
</evidence>
<dbReference type="SUPFAM" id="SSF55874">
    <property type="entry name" value="ATPase domain of HSP90 chaperone/DNA topoisomerase II/histidine kinase"/>
    <property type="match status" value="1"/>
</dbReference>
<dbReference type="Gene3D" id="1.10.287.130">
    <property type="match status" value="1"/>
</dbReference>
<dbReference type="InterPro" id="IPR003661">
    <property type="entry name" value="HisK_dim/P_dom"/>
</dbReference>
<dbReference type="InterPro" id="IPR005467">
    <property type="entry name" value="His_kinase_dom"/>
</dbReference>
<evidence type="ECO:0000256" key="5">
    <source>
        <dbReference type="ARBA" id="ARBA00022679"/>
    </source>
</evidence>
<dbReference type="SMART" id="SM00388">
    <property type="entry name" value="HisKA"/>
    <property type="match status" value="1"/>
</dbReference>
<sequence length="456" mass="47533">MSAGRPWTASVTARIMLGTFAVSLIAVVVTGIVALQVVQGVVESQARQQLKAQATALVAARATGSHLAATRLAALGDRFAVVEPDGTVTGAARSSVSGTVVRELRAGRVVSGTTTLGDKDAVLVGIPTSDGGGVVGVRKVADISAASAELIRWLALALVLGLAVASVAGVLLARRLGRPLTRLAGSARELASGRRGVAIEREPVAEIEDIAQALRGLDAALSVSEDRQREFLLSVSHEIRTPLTAIRGYAEALAHGVVPSDDIGRVGGTLTAEADRLRRFLDDLLELARLEADDFRLDPQHFDARETVERAVAAWSGVASRAGVLLREELPGRPVPVDTDESRLRQVVDGLIENALRVTPEGAPVVVSVSAGDGVRVGVRDGGPGLTAEDTEVAFERGELHARYRDVRPVGTGLGLSIARRLVGRLGGTLEVRPAPEGGAAFSVSLPSSYIPPAER</sequence>
<dbReference type="InterPro" id="IPR004358">
    <property type="entry name" value="Sig_transdc_His_kin-like_C"/>
</dbReference>
<evidence type="ECO:0000256" key="11">
    <source>
        <dbReference type="SAM" id="Phobius"/>
    </source>
</evidence>
<feature type="domain" description="HAMP" evidence="13">
    <location>
        <begin position="174"/>
        <end position="226"/>
    </location>
</feature>
<keyword evidence="8 11" id="KW-1133">Transmembrane helix</keyword>
<dbReference type="InterPro" id="IPR003660">
    <property type="entry name" value="HAMP_dom"/>
</dbReference>
<evidence type="ECO:0000259" key="13">
    <source>
        <dbReference type="PROSITE" id="PS50885"/>
    </source>
</evidence>
<dbReference type="InterPro" id="IPR036890">
    <property type="entry name" value="HATPase_C_sf"/>
</dbReference>
<dbReference type="PROSITE" id="PS50109">
    <property type="entry name" value="HIS_KIN"/>
    <property type="match status" value="1"/>
</dbReference>
<evidence type="ECO:0000256" key="2">
    <source>
        <dbReference type="ARBA" id="ARBA00004236"/>
    </source>
</evidence>
<dbReference type="CDD" id="cd00082">
    <property type="entry name" value="HisKA"/>
    <property type="match status" value="1"/>
</dbReference>
<dbReference type="SMART" id="SM00387">
    <property type="entry name" value="HATPase_c"/>
    <property type="match status" value="1"/>
</dbReference>
<dbReference type="GO" id="GO:0016301">
    <property type="term" value="F:kinase activity"/>
    <property type="evidence" value="ECO:0007669"/>
    <property type="project" value="UniProtKB-KW"/>
</dbReference>
<evidence type="ECO:0000256" key="6">
    <source>
        <dbReference type="ARBA" id="ARBA00022692"/>
    </source>
</evidence>
<evidence type="ECO:0000256" key="10">
    <source>
        <dbReference type="ARBA" id="ARBA00023136"/>
    </source>
</evidence>
<feature type="transmembrane region" description="Helical" evidence="11">
    <location>
        <begin position="12"/>
        <end position="35"/>
    </location>
</feature>
<dbReference type="InterPro" id="IPR003594">
    <property type="entry name" value="HATPase_dom"/>
</dbReference>
<dbReference type="Proteomes" id="UP001174210">
    <property type="component" value="Unassembled WGS sequence"/>
</dbReference>
<keyword evidence="10 11" id="KW-0472">Membrane</keyword>
<comment type="caution">
    <text evidence="14">The sequence shown here is derived from an EMBL/GenBank/DDBJ whole genome shotgun (WGS) entry which is preliminary data.</text>
</comment>
<dbReference type="Pfam" id="PF00512">
    <property type="entry name" value="HisKA"/>
    <property type="match status" value="1"/>
</dbReference>
<gene>
    <name evidence="14" type="ORF">P5G59_17420</name>
</gene>
<evidence type="ECO:0000256" key="7">
    <source>
        <dbReference type="ARBA" id="ARBA00022777"/>
    </source>
</evidence>
<keyword evidence="6 11" id="KW-0812">Transmembrane</keyword>
<evidence type="ECO:0000259" key="12">
    <source>
        <dbReference type="PROSITE" id="PS50109"/>
    </source>
</evidence>
<dbReference type="Gene3D" id="6.10.340.10">
    <property type="match status" value="1"/>
</dbReference>
<evidence type="ECO:0000313" key="14">
    <source>
        <dbReference type="EMBL" id="MDN4598937.1"/>
    </source>
</evidence>
<dbReference type="PROSITE" id="PS50885">
    <property type="entry name" value="HAMP"/>
    <property type="match status" value="1"/>
</dbReference>
<feature type="transmembrane region" description="Helical" evidence="11">
    <location>
        <begin position="150"/>
        <end position="173"/>
    </location>
</feature>
<reference evidence="14" key="1">
    <citation type="submission" date="2023-03" db="EMBL/GenBank/DDBJ databases">
        <title>MT1 and MT2 Draft Genomes of Novel Species.</title>
        <authorList>
            <person name="Venkateswaran K."/>
        </authorList>
    </citation>
    <scope>NUCLEOTIDE SEQUENCE</scope>
    <source>
        <strain evidence="14">F6_8S_P_1A</strain>
    </source>
</reference>
<dbReference type="EMBL" id="JAROCB010000005">
    <property type="protein sequence ID" value="MDN4598937.1"/>
    <property type="molecule type" value="Genomic_DNA"/>
</dbReference>
<dbReference type="Pfam" id="PF02518">
    <property type="entry name" value="HATPase_c"/>
    <property type="match status" value="1"/>
</dbReference>
<dbReference type="PANTHER" id="PTHR45436">
    <property type="entry name" value="SENSOR HISTIDINE KINASE YKOH"/>
    <property type="match status" value="1"/>
</dbReference>
<evidence type="ECO:0000313" key="15">
    <source>
        <dbReference type="Proteomes" id="UP001174210"/>
    </source>
</evidence>
<evidence type="ECO:0000256" key="4">
    <source>
        <dbReference type="ARBA" id="ARBA00022553"/>
    </source>
</evidence>
<keyword evidence="4" id="KW-0597">Phosphoprotein</keyword>
<dbReference type="PANTHER" id="PTHR45436:SF5">
    <property type="entry name" value="SENSOR HISTIDINE KINASE TRCS"/>
    <property type="match status" value="1"/>
</dbReference>
<dbReference type="RefSeq" id="WP_301220282.1">
    <property type="nucleotide sequence ID" value="NZ_JAROCB010000005.1"/>
</dbReference>
<dbReference type="InterPro" id="IPR036097">
    <property type="entry name" value="HisK_dim/P_sf"/>
</dbReference>
<keyword evidence="5" id="KW-0808">Transferase</keyword>